<evidence type="ECO:0000256" key="1">
    <source>
        <dbReference type="SAM" id="Coils"/>
    </source>
</evidence>
<dbReference type="EMBL" id="CP004292">
    <property type="protein sequence ID" value="AHH07054.1"/>
    <property type="molecule type" value="Genomic_DNA"/>
</dbReference>
<proteinExistence type="predicted"/>
<dbReference type="RefSeq" id="WP_025401112.1">
    <property type="nucleotide sequence ID" value="NZ_CP004292.1"/>
</dbReference>
<feature type="coiled-coil region" evidence="1">
    <location>
        <begin position="119"/>
        <end position="179"/>
    </location>
</feature>
<dbReference type="AlphaFoldDB" id="W5SIS9"/>
<sequence>MIKVGTIQLYKLGEVVKILKENFNFTIDNPTLCRKASKLNAYVIYNEKKYIPKDIIYHLTANMRYLETKINTQKIIENKIESIKQDISTYDKKHKINPLTAIQRIKTNNNNTTKFIKAFLELTEEIKNIKEETQKEIKNMKEETQKEIKNIKEETQKEIKNKDEEIFKLKQIIQNIQKQTQINLNKELISTLNNPIYKKSKNNFYITNKKIFNIYKRNN</sequence>
<reference evidence="2" key="1">
    <citation type="submission" date="2013-02" db="EMBL/GenBank/DDBJ databases">
        <title>Comparative genomics of Borrelia species.</title>
        <authorList>
            <person name="Schwan T.G."/>
            <person name="Raffel S.J."/>
            <person name="Porcella S.F."/>
        </authorList>
    </citation>
    <scope>NUCLEOTIDE SEQUENCE</scope>
    <source>
        <strain evidence="2">DOU</strain>
        <plasmid evidence="2">unnamed</plasmid>
    </source>
</reference>
<accession>W5SIS9</accession>
<gene>
    <name evidence="2" type="ORF">BCD_0988</name>
</gene>
<evidence type="ECO:0000313" key="2">
    <source>
        <dbReference type="EMBL" id="AHH07054.1"/>
    </source>
</evidence>
<organism evidence="2">
    <name type="scientific">Borrelia crocidurae DOU</name>
    <dbReference type="NCBI Taxonomy" id="1293575"/>
    <lineage>
        <taxon>Bacteria</taxon>
        <taxon>Pseudomonadati</taxon>
        <taxon>Spirochaetota</taxon>
        <taxon>Spirochaetia</taxon>
        <taxon>Spirochaetales</taxon>
        <taxon>Borreliaceae</taxon>
        <taxon>Borrelia</taxon>
    </lineage>
</organism>
<keyword evidence="1" id="KW-0175">Coiled coil</keyword>
<name>W5SIS9_9SPIR</name>
<keyword evidence="2" id="KW-0614">Plasmid</keyword>
<geneLocation type="plasmid" evidence="2">
    <name>unnamed</name>
</geneLocation>
<dbReference type="HOGENOM" id="CLU_102466_0_0_12"/>
<protein>
    <submittedName>
        <fullName evidence="2">Uncharacterized protein</fullName>
    </submittedName>
</protein>